<dbReference type="GO" id="GO:0005096">
    <property type="term" value="F:GTPase activator activity"/>
    <property type="evidence" value="ECO:0007669"/>
    <property type="project" value="TreeGrafter"/>
</dbReference>
<dbReference type="InterPro" id="IPR027417">
    <property type="entry name" value="P-loop_NTPase"/>
</dbReference>
<organism evidence="2 3">
    <name type="scientific">Hymenolepis diminuta</name>
    <name type="common">Rat tapeworm</name>
    <dbReference type="NCBI Taxonomy" id="6216"/>
    <lineage>
        <taxon>Eukaryota</taxon>
        <taxon>Metazoa</taxon>
        <taxon>Spiralia</taxon>
        <taxon>Lophotrochozoa</taxon>
        <taxon>Platyhelminthes</taxon>
        <taxon>Cestoda</taxon>
        <taxon>Eucestoda</taxon>
        <taxon>Cyclophyllidea</taxon>
        <taxon>Hymenolepididae</taxon>
        <taxon>Hymenolepis</taxon>
    </lineage>
</organism>
<proteinExistence type="predicted"/>
<dbReference type="PANTHER" id="PTHR46005">
    <property type="entry name" value="RHO GTPASE-ACTIVATING PROTEIN 190"/>
    <property type="match status" value="1"/>
</dbReference>
<sequence length="1430" mass="158092">MHEASTGLPININISTIGYCSPTYSSQYRVGKSCLIHRFMNRTQYTEDHLSVISNSDYCGSIIAGSQWIYWGSKIIQHDNKRFRLRIIEQCDFIDDHLFKPLGSASESYIDRCFASIIRVDSPKTAYVCKDQVGNEWNYSREILEPGDFVVDAFIVVVDVTLTGEAAVSQQKFLKKALTELRKRKIPFVFASSKHDCEVSPENKEFVKLLLHKGSKSLKKMRCCRVETSARLNINVNQAFLSAALLCTSSYSAINCKYFPYYSPPNIVHQSPLSPNIRFRHSDRPDTIVSIYADSNPNPLDREDFRPLPRLVNRLSLTESTAYDLPVERKSPAPLTNQACCQVPIAISSDTSRQASLRQRIPYLLEPSAVNGACASHICYETISPNSKFPPIHYQMTRPQITHIVHQPPNTPQLTPTPEMIPTETATSQPKISASNSTSQPLLMLFLSGPGASKLKAVLQGQCYRDRFHLWNGQCFRVWIFDAVDPHAVQISPSKWQPHHALRPSPSAPSAFTTPAQSNLSSIQNASGSNSNSGDGNSPSDSTTSECGSRQRQLKLSLWTMDMTIIELAESQKSLPKNVDAIVFRAAADNPTVDEYYDEVGGDYTVELSKAFNLANLLRVPLFCIPEKAPSNLLASLLFFAKNLSLFKTLISKDSSVPCLLPEAQRTVSIPLLLQVCSGDSDGSSPVNSLTSITEGAEITFEQEGGGGDDYETTRSEASALSGQRIAVFSSSQISSPSFQYLPRVAIGLDFPNDFTLERRDEQTQLVLSPLVIFVTICQALEIFSQLQPMVARIRFALLHFPTSQWPKLCGEITSQLETLLTTASSALSSLEDEDDRNLILMLVAVSSSDATRPRQLINGLAAQQTCRIWHPRLTGPCLPRCLQEDMMTEESGDVLSNKPFRPSLAFLHVQSESDREFELYRQVLNGDMSSWFLSYSPDYALPTNRTDTVESRCSQGDDCEMCRHRQKEFQHNSLPNSQSHQSLIMRDPPSELLHRYSPVLAASYHASQIHKHGACCAAAVAGIGDEDYVDASFQFPMSSITTTIAPAPTVIVPPPLVHLPGLSSTHGSGEGEEELSEHYEEFNDLFNEAASKGIDPITLQDRPHRPQAPTLTFSSSPPIILPPSPANRPAPSSPSSPVTPSTASIVSLTLSSLITSYTSSSPDRGVIDFRPQRGLFRSCSDTPPTSPEKIGEVASTFTPIPVALATRRMAYAVQTAQENAYEPVYEEPIQLECRRVKCPYRWQVVSPIQPISPNTTLPQYRSDREWMTSSGRGFCWPTNQRTEALRTEIVEIMDEPAVVSTNSVSSAAAGVVSPSLSSPYSEDNDTIRSKYGTRRSIPTLIDSRRKNTSTSGHIFSPLPTEPIYDETTPPSTPLFPEESLGDGVVEEPVEKSVNSGSKHSNKIFGGLKSAFKRHGSLFRSNNRKNNAKH</sequence>
<dbReference type="InterPro" id="IPR051978">
    <property type="entry name" value="Rho-GAP_domain"/>
</dbReference>
<accession>A0A564YXV3</accession>
<gene>
    <name evidence="2" type="ORF">WMSIL1_LOCUS10077</name>
</gene>
<evidence type="ECO:0000313" key="2">
    <source>
        <dbReference type="EMBL" id="VUZ51424.1"/>
    </source>
</evidence>
<dbReference type="GO" id="GO:0050770">
    <property type="term" value="P:regulation of axonogenesis"/>
    <property type="evidence" value="ECO:0007669"/>
    <property type="project" value="TreeGrafter"/>
</dbReference>
<name>A0A564YXV3_HYMDI</name>
<evidence type="ECO:0000313" key="3">
    <source>
        <dbReference type="Proteomes" id="UP000321570"/>
    </source>
</evidence>
<feature type="region of interest" description="Disordered" evidence="1">
    <location>
        <begin position="495"/>
        <end position="549"/>
    </location>
</feature>
<feature type="region of interest" description="Disordered" evidence="1">
    <location>
        <begin position="1097"/>
        <end position="1143"/>
    </location>
</feature>
<dbReference type="GO" id="GO:0005829">
    <property type="term" value="C:cytosol"/>
    <property type="evidence" value="ECO:0007669"/>
    <property type="project" value="TreeGrafter"/>
</dbReference>
<evidence type="ECO:0000256" key="1">
    <source>
        <dbReference type="SAM" id="MobiDB-lite"/>
    </source>
</evidence>
<dbReference type="PANTHER" id="PTHR46005:SF4">
    <property type="entry name" value="RHO GTPASE-ACTIVATING PROTEIN 190"/>
    <property type="match status" value="1"/>
</dbReference>
<reference evidence="2 3" key="1">
    <citation type="submission" date="2019-07" db="EMBL/GenBank/DDBJ databases">
        <authorList>
            <person name="Jastrzebski P J."/>
            <person name="Paukszto L."/>
            <person name="Jastrzebski P J."/>
        </authorList>
    </citation>
    <scope>NUCLEOTIDE SEQUENCE [LARGE SCALE GENOMIC DNA]</scope>
    <source>
        <strain evidence="2 3">WMS-il1</strain>
    </source>
</reference>
<dbReference type="EMBL" id="CABIJS010000443">
    <property type="protein sequence ID" value="VUZ51424.1"/>
    <property type="molecule type" value="Genomic_DNA"/>
</dbReference>
<dbReference type="SUPFAM" id="SSF52540">
    <property type="entry name" value="P-loop containing nucleoside triphosphate hydrolases"/>
    <property type="match status" value="1"/>
</dbReference>
<protein>
    <submittedName>
        <fullName evidence="2">Uncharacterized protein</fullName>
    </submittedName>
</protein>
<dbReference type="GO" id="GO:0008361">
    <property type="term" value="P:regulation of cell size"/>
    <property type="evidence" value="ECO:0007669"/>
    <property type="project" value="TreeGrafter"/>
</dbReference>
<dbReference type="Proteomes" id="UP000321570">
    <property type="component" value="Unassembled WGS sequence"/>
</dbReference>
<feature type="region of interest" description="Disordered" evidence="1">
    <location>
        <begin position="1342"/>
        <end position="1404"/>
    </location>
</feature>
<keyword evidence="3" id="KW-1185">Reference proteome</keyword>
<dbReference type="Gene3D" id="3.40.50.300">
    <property type="entry name" value="P-loop containing nucleotide triphosphate hydrolases"/>
    <property type="match status" value="1"/>
</dbReference>
<feature type="compositionally biased region" description="Low complexity" evidence="1">
    <location>
        <begin position="527"/>
        <end position="545"/>
    </location>
</feature>
<dbReference type="GO" id="GO:0007266">
    <property type="term" value="P:Rho protein signal transduction"/>
    <property type="evidence" value="ECO:0007669"/>
    <property type="project" value="TreeGrafter"/>
</dbReference>
<feature type="compositionally biased region" description="Pro residues" evidence="1">
    <location>
        <begin position="1120"/>
        <end position="1135"/>
    </location>
</feature>
<feature type="compositionally biased region" description="Low complexity" evidence="1">
    <location>
        <begin position="504"/>
        <end position="518"/>
    </location>
</feature>